<organism evidence="1 2">
    <name type="scientific">Aspergillus felis</name>
    <dbReference type="NCBI Taxonomy" id="1287682"/>
    <lineage>
        <taxon>Eukaryota</taxon>
        <taxon>Fungi</taxon>
        <taxon>Dikarya</taxon>
        <taxon>Ascomycota</taxon>
        <taxon>Pezizomycotina</taxon>
        <taxon>Eurotiomycetes</taxon>
        <taxon>Eurotiomycetidae</taxon>
        <taxon>Eurotiales</taxon>
        <taxon>Aspergillaceae</taxon>
        <taxon>Aspergillus</taxon>
        <taxon>Aspergillus subgen. Fumigati</taxon>
    </lineage>
</organism>
<comment type="caution">
    <text evidence="1">The sequence shown here is derived from an EMBL/GenBank/DDBJ whole genome shotgun (WGS) entry which is preliminary data.</text>
</comment>
<name>A0A8H6QTM6_9EURO</name>
<sequence>MQHLESYPGILSHSQWSDRSTAENKPQIIVANVPNVLPPPRVVQTPSCSNRGVGRKASYQNTLDPYEISDHMARAKPYTGCRQPLAASSNRIFLVGSWLTLFPSLVDDRCLEIGSNFEIQE</sequence>
<evidence type="ECO:0000313" key="1">
    <source>
        <dbReference type="EMBL" id="KAF7179926.1"/>
    </source>
</evidence>
<accession>A0A8H6QTM6</accession>
<dbReference type="EMBL" id="JACBAG010001851">
    <property type="protein sequence ID" value="KAF7179926.1"/>
    <property type="molecule type" value="Genomic_DNA"/>
</dbReference>
<protein>
    <submittedName>
        <fullName evidence="1">Uncharacterized protein</fullName>
    </submittedName>
</protein>
<dbReference type="AlphaFoldDB" id="A0A8H6QTM6"/>
<evidence type="ECO:0000313" key="2">
    <source>
        <dbReference type="Proteomes" id="UP000641853"/>
    </source>
</evidence>
<proteinExistence type="predicted"/>
<reference evidence="1" key="1">
    <citation type="submission" date="2020-06" db="EMBL/GenBank/DDBJ databases">
        <title>Draft genome sequences of strains closely related to Aspergillus parafelis and Aspergillus hiratsukae.</title>
        <authorList>
            <person name="Dos Santos R.A.C."/>
            <person name="Rivero-Menendez O."/>
            <person name="Steenwyk J.L."/>
            <person name="Mead M.E."/>
            <person name="Goldman G.H."/>
            <person name="Alastruey-Izquierdo A."/>
            <person name="Rokas A."/>
        </authorList>
    </citation>
    <scope>NUCLEOTIDE SEQUENCE</scope>
    <source>
        <strain evidence="1">CNM-CM7691</strain>
    </source>
</reference>
<dbReference type="Proteomes" id="UP000641853">
    <property type="component" value="Unassembled WGS sequence"/>
</dbReference>
<keyword evidence="2" id="KW-1185">Reference proteome</keyword>
<gene>
    <name evidence="1" type="ORF">CNMCM7691_008978</name>
</gene>